<organism evidence="11 12">
    <name type="scientific">Acidovorax temperans</name>
    <dbReference type="NCBI Taxonomy" id="80878"/>
    <lineage>
        <taxon>Bacteria</taxon>
        <taxon>Pseudomonadati</taxon>
        <taxon>Pseudomonadota</taxon>
        <taxon>Betaproteobacteria</taxon>
        <taxon>Burkholderiales</taxon>
        <taxon>Comamonadaceae</taxon>
        <taxon>Acidovorax</taxon>
    </lineage>
</organism>
<protein>
    <recommendedName>
        <fullName evidence="7">DNA 3'-5' helicase</fullName>
        <ecNumber evidence="7">5.6.2.4</ecNumber>
    </recommendedName>
</protein>
<keyword evidence="4 9" id="KW-0067">ATP-binding</keyword>
<sequence length="705" mass="78715">MEFRIADTFTDSLAKLTRDEQKAVKTTAFDLQLNPAHPSMSLHKIEQSKDKNFWSVRVSSDIRLIVHKTDTSFLLCYVDHHDKAYKWAERRKLEVHPTTGAAQWVEIRERYEEIIVRTSDEGAAPEGDKPKASKPLGYPKALLFGGRSDDELLSYGVPPEWLADVRKVDEDSLLVLADHLPAEAAEALLELATGGAPKPVAAIQPDADPFSHPDAQRRFRVMKDVEELERALDFPWEKWTVFLHPAQRQWVERDYTGPARISGSAGTGKTIVALHRAVHLARQNPDSRVLLATFSETLASALATKLQNLISNQPRLAERLEVQSMSAIGARLYAAHWGKPKLASQAQIVRVLLDAAKADTTLKFGQRFLLGEWNDLVDAWQLKTWEAYKDVKRLGRKTRLSESQRLALWTVFEHTQEALKQAGLITQSEMFSRLAEKAATLPHQPFDFVVVDEAQDVSIAQLKFLAAVSTSRGQVRPNSLFFAGDLGQRIFQQPFSWKSLGVDIRGRSRTLHINYRTSHQIRAQADQLLGPDVTDVDGNCEDRRGTVSVFNGPAPEIRSFKSEVAECKAVTAWILDRAKDGLAPHELGVFVRSDAQIPRAVAAVTAAGIPFNVLDEHVETTNGQASVCTMHLAKGLEFRAVVVMACDDEVIPLQERVEAVTDEADIEEVYNTERNLLYVACTRARDRLLVTSADPASEFLEDLKG</sequence>
<keyword evidence="5" id="KW-0413">Isomerase</keyword>
<evidence type="ECO:0000256" key="1">
    <source>
        <dbReference type="ARBA" id="ARBA00022741"/>
    </source>
</evidence>
<dbReference type="GO" id="GO:0003677">
    <property type="term" value="F:DNA binding"/>
    <property type="evidence" value="ECO:0007669"/>
    <property type="project" value="InterPro"/>
</dbReference>
<keyword evidence="1 9" id="KW-0547">Nucleotide-binding</keyword>
<comment type="catalytic activity">
    <reaction evidence="6">
        <text>Couples ATP hydrolysis with the unwinding of duplex DNA by translocating in the 3'-5' direction.</text>
        <dbReference type="EC" id="5.6.2.4"/>
    </reaction>
</comment>
<dbReference type="InterPro" id="IPR014016">
    <property type="entry name" value="UvrD-like_ATP-bd"/>
</dbReference>
<dbReference type="GO" id="GO:0005524">
    <property type="term" value="F:ATP binding"/>
    <property type="evidence" value="ECO:0007669"/>
    <property type="project" value="UniProtKB-UniRule"/>
</dbReference>
<evidence type="ECO:0000256" key="8">
    <source>
        <dbReference type="ARBA" id="ARBA00048988"/>
    </source>
</evidence>
<reference evidence="11 12" key="1">
    <citation type="submission" date="2014-12" db="EMBL/GenBank/DDBJ databases">
        <title>Isolation of bacteria from lake water.</title>
        <authorList>
            <person name="Sheng K.-Y."/>
            <person name="Chin P.-S."/>
            <person name="Chan K.-G."/>
            <person name="Tan G.S."/>
        </authorList>
    </citation>
    <scope>NUCLEOTIDE SEQUENCE [LARGE SCALE GENOMIC DNA]</scope>
    <source>
        <strain evidence="11 12">KY4</strain>
    </source>
</reference>
<dbReference type="EMBL" id="JXYQ01000086">
    <property type="protein sequence ID" value="KJA08940.1"/>
    <property type="molecule type" value="Genomic_DNA"/>
</dbReference>
<dbReference type="InterPro" id="IPR027417">
    <property type="entry name" value="P-loop_NTPase"/>
</dbReference>
<dbReference type="GO" id="GO:0043138">
    <property type="term" value="F:3'-5' DNA helicase activity"/>
    <property type="evidence" value="ECO:0007669"/>
    <property type="project" value="UniProtKB-EC"/>
</dbReference>
<evidence type="ECO:0000256" key="4">
    <source>
        <dbReference type="ARBA" id="ARBA00022840"/>
    </source>
</evidence>
<evidence type="ECO:0000256" key="5">
    <source>
        <dbReference type="ARBA" id="ARBA00023235"/>
    </source>
</evidence>
<keyword evidence="2 9" id="KW-0378">Hydrolase</keyword>
<dbReference type="Gene3D" id="3.40.50.300">
    <property type="entry name" value="P-loop containing nucleotide triphosphate hydrolases"/>
    <property type="match status" value="2"/>
</dbReference>
<feature type="domain" description="UvrD-like helicase ATP-binding" evidence="10">
    <location>
        <begin position="242"/>
        <end position="524"/>
    </location>
</feature>
<dbReference type="Pfam" id="PF00580">
    <property type="entry name" value="UvrD-helicase"/>
    <property type="match status" value="1"/>
</dbReference>
<dbReference type="PATRIC" id="fig|80878.5.peg.4081"/>
<comment type="catalytic activity">
    <reaction evidence="8">
        <text>ATP + H2O = ADP + phosphate + H(+)</text>
        <dbReference type="Rhea" id="RHEA:13065"/>
        <dbReference type="ChEBI" id="CHEBI:15377"/>
        <dbReference type="ChEBI" id="CHEBI:15378"/>
        <dbReference type="ChEBI" id="CHEBI:30616"/>
        <dbReference type="ChEBI" id="CHEBI:43474"/>
        <dbReference type="ChEBI" id="CHEBI:456216"/>
        <dbReference type="EC" id="5.6.2.4"/>
    </reaction>
</comment>
<proteinExistence type="predicted"/>
<feature type="binding site" evidence="9">
    <location>
        <begin position="263"/>
        <end position="270"/>
    </location>
    <ligand>
        <name>ATP</name>
        <dbReference type="ChEBI" id="CHEBI:30616"/>
    </ligand>
</feature>
<evidence type="ECO:0000313" key="12">
    <source>
        <dbReference type="Proteomes" id="UP000032566"/>
    </source>
</evidence>
<dbReference type="SUPFAM" id="SSF143011">
    <property type="entry name" value="RelE-like"/>
    <property type="match status" value="1"/>
</dbReference>
<dbReference type="RefSeq" id="WP_044402610.1">
    <property type="nucleotide sequence ID" value="NZ_JXYQ01000086.1"/>
</dbReference>
<evidence type="ECO:0000259" key="10">
    <source>
        <dbReference type="PROSITE" id="PS51198"/>
    </source>
</evidence>
<dbReference type="InterPro" id="IPR000212">
    <property type="entry name" value="DNA_helicase_UvrD/REP"/>
</dbReference>
<dbReference type="Gene3D" id="3.30.2310.20">
    <property type="entry name" value="RelE-like"/>
    <property type="match status" value="1"/>
</dbReference>
<evidence type="ECO:0000256" key="6">
    <source>
        <dbReference type="ARBA" id="ARBA00034617"/>
    </source>
</evidence>
<evidence type="ECO:0000256" key="9">
    <source>
        <dbReference type="PROSITE-ProRule" id="PRU00560"/>
    </source>
</evidence>
<evidence type="ECO:0000256" key="2">
    <source>
        <dbReference type="ARBA" id="ARBA00022801"/>
    </source>
</evidence>
<evidence type="ECO:0000256" key="3">
    <source>
        <dbReference type="ARBA" id="ARBA00022806"/>
    </source>
</evidence>
<keyword evidence="3 9" id="KW-0347">Helicase</keyword>
<evidence type="ECO:0000256" key="7">
    <source>
        <dbReference type="ARBA" id="ARBA00034808"/>
    </source>
</evidence>
<dbReference type="PROSITE" id="PS51198">
    <property type="entry name" value="UVRD_HELICASE_ATP_BIND"/>
    <property type="match status" value="1"/>
</dbReference>
<dbReference type="STRING" id="80878.RP29_19230"/>
<dbReference type="GO" id="GO:0016887">
    <property type="term" value="F:ATP hydrolysis activity"/>
    <property type="evidence" value="ECO:0007669"/>
    <property type="project" value="RHEA"/>
</dbReference>
<dbReference type="EC" id="5.6.2.4" evidence="7"/>
<dbReference type="Pfam" id="PF13361">
    <property type="entry name" value="UvrD_C"/>
    <property type="match status" value="1"/>
</dbReference>
<gene>
    <name evidence="11" type="ORF">RP29_19230</name>
</gene>
<evidence type="ECO:0000313" key="11">
    <source>
        <dbReference type="EMBL" id="KJA08940.1"/>
    </source>
</evidence>
<dbReference type="GO" id="GO:0005829">
    <property type="term" value="C:cytosol"/>
    <property type="evidence" value="ECO:0007669"/>
    <property type="project" value="TreeGrafter"/>
</dbReference>
<keyword evidence="12" id="KW-1185">Reference proteome</keyword>
<dbReference type="PANTHER" id="PTHR11070:SF45">
    <property type="entry name" value="DNA 3'-5' HELICASE"/>
    <property type="match status" value="1"/>
</dbReference>
<dbReference type="PANTHER" id="PTHR11070">
    <property type="entry name" value="UVRD / RECB / PCRA DNA HELICASE FAMILY MEMBER"/>
    <property type="match status" value="1"/>
</dbReference>
<dbReference type="InterPro" id="IPR035093">
    <property type="entry name" value="RelE/ParE_toxin_dom_sf"/>
</dbReference>
<name>A0A0D7K3Q8_9BURK</name>
<dbReference type="GO" id="GO:0000725">
    <property type="term" value="P:recombinational repair"/>
    <property type="evidence" value="ECO:0007669"/>
    <property type="project" value="TreeGrafter"/>
</dbReference>
<dbReference type="AlphaFoldDB" id="A0A0D7K3Q8"/>
<comment type="caution">
    <text evidence="11">The sequence shown here is derived from an EMBL/GenBank/DDBJ whole genome shotgun (WGS) entry which is preliminary data.</text>
</comment>
<accession>A0A0D7K3Q8</accession>
<dbReference type="OrthoDB" id="5441773at2"/>
<dbReference type="SUPFAM" id="SSF52540">
    <property type="entry name" value="P-loop containing nucleoside triphosphate hydrolases"/>
    <property type="match status" value="1"/>
</dbReference>
<dbReference type="Proteomes" id="UP000032566">
    <property type="component" value="Unassembled WGS sequence"/>
</dbReference>
<dbReference type="InterPro" id="IPR014017">
    <property type="entry name" value="DNA_helicase_UvrD-like_C"/>
</dbReference>